<dbReference type="Proteomes" id="UP000325313">
    <property type="component" value="Unassembled WGS sequence"/>
</dbReference>
<sequence>MRNQNLPSHHQSKGSASPEDASLRSTPLRSLKKRTSRRLVVIIALIASIVALLRYSPRAVLYTWTAQHAHSDPQLGWSSVKVNVKGASRDWTSESYETTSASFNNYYNPKSALQVDEALSDREQTRGSQIPSSRVDQVVDHFDTEPKDAQGFGQKEVIPIFERLVVKEAPSTPYKPLPRMRLQPDLRYEDVWPSVHRLTRELESTKFLTFSPHSGFHNQRIEIKNAFKIAKLLNRTLILPSFRLGNALGWGNSTSLSAALEQAETKYDRLSECSNLLSKVHDSHIGGEKSDLLKECRDDSKWTSVQVDYMLDIKDLYKEVPIIDRTDLREAWLWDTLKLEPGEWLEVKDDFRYSYQIYESATTSSVAESKYEWRLNIADLADFSDTRLLSFGSLFGSERVILSSPEMEKFNQKIESNQFLNLPLLEKISDRIADRLGGRGNYIGLHLRVADAFFKVQAPQVIRETFDKICKEILKVDQKTINDLIAQYESNTLLKTGDVNDGLENLQSALHVNRQSASKIELSDLETSHKSGNRHLKYESRGINKETSGIAPKSQFLNPTRNGLQQNPSKTLNRKIRPSFTCNRKLYQDQAGGQLEKLNVPIYISTDVRSKSIKNEEVLRLIFESFPCVFSSNNLKTIKPKGSKRVRKPNNRGLIGRKNSNSQGSGQTRTESNAQQATIEELQRDFSPHHDAQDEEPENEDDEDLYGFHLLKSNLDGVSLDRFLFPVLESMIVSKGSHIIGTPRSTFSNYVETVLHPIYHRSSKSTRSGNRLK</sequence>
<gene>
    <name evidence="3" type="ORF">PGTUg99_037647</name>
</gene>
<reference evidence="3 4" key="1">
    <citation type="submission" date="2019-05" db="EMBL/GenBank/DDBJ databases">
        <title>Emergence of the Ug99 lineage of the wheat stem rust pathogen through somatic hybridization.</title>
        <authorList>
            <person name="Li F."/>
            <person name="Upadhyaya N.M."/>
            <person name="Sperschneider J."/>
            <person name="Matny O."/>
            <person name="Nguyen-Phuc H."/>
            <person name="Mago R."/>
            <person name="Raley C."/>
            <person name="Miller M.E."/>
            <person name="Silverstein K.A.T."/>
            <person name="Henningsen E."/>
            <person name="Hirsch C.D."/>
            <person name="Visser B."/>
            <person name="Pretorius Z.A."/>
            <person name="Steffenson B.J."/>
            <person name="Schwessinger B."/>
            <person name="Dodds P.N."/>
            <person name="Figueroa M."/>
        </authorList>
    </citation>
    <scope>NUCLEOTIDE SEQUENCE [LARGE SCALE GENOMIC DNA]</scope>
    <source>
        <strain evidence="3 4">Ug99</strain>
    </source>
</reference>
<dbReference type="EMBL" id="VDEP01000001">
    <property type="protein sequence ID" value="KAA1139286.1"/>
    <property type="molecule type" value="Genomic_DNA"/>
</dbReference>
<keyword evidence="2" id="KW-0812">Transmembrane</keyword>
<keyword evidence="2" id="KW-0472">Membrane</keyword>
<organism evidence="3 4">
    <name type="scientific">Puccinia graminis f. sp. tritici</name>
    <dbReference type="NCBI Taxonomy" id="56615"/>
    <lineage>
        <taxon>Eukaryota</taxon>
        <taxon>Fungi</taxon>
        <taxon>Dikarya</taxon>
        <taxon>Basidiomycota</taxon>
        <taxon>Pucciniomycotina</taxon>
        <taxon>Pucciniomycetes</taxon>
        <taxon>Pucciniales</taxon>
        <taxon>Pucciniaceae</taxon>
        <taxon>Puccinia</taxon>
    </lineage>
</organism>
<feature type="region of interest" description="Disordered" evidence="1">
    <location>
        <begin position="549"/>
        <end position="574"/>
    </location>
</feature>
<feature type="compositionally biased region" description="Polar residues" evidence="1">
    <location>
        <begin position="1"/>
        <end position="15"/>
    </location>
</feature>
<evidence type="ECO:0000313" key="4">
    <source>
        <dbReference type="Proteomes" id="UP000325313"/>
    </source>
</evidence>
<dbReference type="Gene3D" id="3.40.50.11340">
    <property type="match status" value="1"/>
</dbReference>
<name>A0A5B0SM98_PUCGR</name>
<feature type="compositionally biased region" description="Polar residues" evidence="1">
    <location>
        <begin position="658"/>
        <end position="676"/>
    </location>
</feature>
<evidence type="ECO:0008006" key="5">
    <source>
        <dbReference type="Google" id="ProtNLM"/>
    </source>
</evidence>
<feature type="compositionally biased region" description="Polar residues" evidence="1">
    <location>
        <begin position="555"/>
        <end position="571"/>
    </location>
</feature>
<dbReference type="AlphaFoldDB" id="A0A5B0SM98"/>
<keyword evidence="2" id="KW-1133">Transmembrane helix</keyword>
<comment type="caution">
    <text evidence="3">The sequence shown here is derived from an EMBL/GenBank/DDBJ whole genome shotgun (WGS) entry which is preliminary data.</text>
</comment>
<dbReference type="PANTHER" id="PTHR31288:SF22">
    <property type="entry name" value="O-FUCOSYLTRANSFERASE 9"/>
    <property type="match status" value="1"/>
</dbReference>
<dbReference type="InterPro" id="IPR024709">
    <property type="entry name" value="FucosylTrfase_pln"/>
</dbReference>
<accession>A0A5B0SM98</accession>
<proteinExistence type="predicted"/>
<dbReference type="PANTHER" id="PTHR31288">
    <property type="entry name" value="O-FUCOSYLTRANSFERASE FAMILY PROTEIN"/>
    <property type="match status" value="1"/>
</dbReference>
<feature type="region of interest" description="Disordered" evidence="1">
    <location>
        <begin position="1"/>
        <end position="28"/>
    </location>
</feature>
<feature type="compositionally biased region" description="Basic residues" evidence="1">
    <location>
        <begin position="639"/>
        <end position="650"/>
    </location>
</feature>
<feature type="region of interest" description="Disordered" evidence="1">
    <location>
        <begin position="639"/>
        <end position="676"/>
    </location>
</feature>
<evidence type="ECO:0000256" key="1">
    <source>
        <dbReference type="SAM" id="MobiDB-lite"/>
    </source>
</evidence>
<protein>
    <recommendedName>
        <fullName evidence="5">CigA protein</fullName>
    </recommendedName>
</protein>
<feature type="transmembrane region" description="Helical" evidence="2">
    <location>
        <begin position="39"/>
        <end position="56"/>
    </location>
</feature>
<evidence type="ECO:0000256" key="2">
    <source>
        <dbReference type="SAM" id="Phobius"/>
    </source>
</evidence>
<evidence type="ECO:0000313" key="3">
    <source>
        <dbReference type="EMBL" id="KAA1139286.1"/>
    </source>
</evidence>